<feature type="region of interest" description="Disordered" evidence="1">
    <location>
        <begin position="350"/>
        <end position="377"/>
    </location>
</feature>
<dbReference type="Pfam" id="PF14237">
    <property type="entry name" value="GYF_2"/>
    <property type="match status" value="1"/>
</dbReference>
<dbReference type="Pfam" id="PF13421">
    <property type="entry name" value="Band_7_1"/>
    <property type="match status" value="1"/>
</dbReference>
<proteinExistence type="predicted"/>
<dbReference type="EMBL" id="DSVQ01000012">
    <property type="protein sequence ID" value="HGT38936.1"/>
    <property type="molecule type" value="Genomic_DNA"/>
</dbReference>
<name>A0A7C4LKL8_9PLAN</name>
<accession>A0A7C4LKL8</accession>
<comment type="caution">
    <text evidence="4">The sequence shown here is derived from an EMBL/GenBank/DDBJ whole genome shotgun (WGS) entry which is preliminary data.</text>
</comment>
<dbReference type="PANTHER" id="PTHR37826">
    <property type="entry name" value="FLOTILLIN BAND_7_5 DOMAIN PROTEIN"/>
    <property type="match status" value="1"/>
</dbReference>
<evidence type="ECO:0000259" key="3">
    <source>
        <dbReference type="Pfam" id="PF14237"/>
    </source>
</evidence>
<evidence type="ECO:0000256" key="1">
    <source>
        <dbReference type="SAM" id="MobiDB-lite"/>
    </source>
</evidence>
<organism evidence="4">
    <name type="scientific">Schlesneria paludicola</name>
    <dbReference type="NCBI Taxonomy" id="360056"/>
    <lineage>
        <taxon>Bacteria</taxon>
        <taxon>Pseudomonadati</taxon>
        <taxon>Planctomycetota</taxon>
        <taxon>Planctomycetia</taxon>
        <taxon>Planctomycetales</taxon>
        <taxon>Planctomycetaceae</taxon>
        <taxon>Schlesneria</taxon>
    </lineage>
</organism>
<dbReference type="CDD" id="cd03408">
    <property type="entry name" value="SPFH_like_u1"/>
    <property type="match status" value="1"/>
</dbReference>
<gene>
    <name evidence="4" type="ORF">ENS64_06690</name>
</gene>
<dbReference type="InterPro" id="IPR025640">
    <property type="entry name" value="GYF_2"/>
</dbReference>
<reference evidence="4" key="1">
    <citation type="journal article" date="2020" name="mSystems">
        <title>Genome- and Community-Level Interaction Insights into Carbon Utilization and Element Cycling Functions of Hydrothermarchaeota in Hydrothermal Sediment.</title>
        <authorList>
            <person name="Zhou Z."/>
            <person name="Liu Y."/>
            <person name="Xu W."/>
            <person name="Pan J."/>
            <person name="Luo Z.H."/>
            <person name="Li M."/>
        </authorList>
    </citation>
    <scope>NUCLEOTIDE SEQUENCE [LARGE SCALE GENOMIC DNA]</scope>
    <source>
        <strain evidence="4">SpSt-508</strain>
    </source>
</reference>
<feature type="compositionally biased region" description="Pro residues" evidence="1">
    <location>
        <begin position="366"/>
        <end position="377"/>
    </location>
</feature>
<feature type="domain" description="SPFH" evidence="2">
    <location>
        <begin position="26"/>
        <end position="237"/>
    </location>
</feature>
<dbReference type="PANTHER" id="PTHR37826:SF2">
    <property type="entry name" value="ZINC-RIBBON DOMAIN-CONTAINING PROTEIN"/>
    <property type="match status" value="1"/>
</dbReference>
<sequence>MGLFNKLRHEFIDIIEWLDDTRNTLVWRFPRYQNEIKQGAQLIVRPGQLAAFVHRGQVADIFEPGTHTLTTENLPILSTLAGWKYGFNSPFRSEVYFVSTRQITDLKWGTPNPVMLRDPEFGPIRLRAFGTYALKAIDPKALLTELVGTDGVVEADEVTELMRSLIAEAFADLLAEKQVAALDLAAHYREFSEELRKYVCTRIDDEYGLDVPQLFIVNISFPEAVEKILDTRTSMGIVGDMNRFQQFQFGQAMTEAAQTPGAGGAEGLGLGIGLAMAGKMLGTAGGFGATPAAAAPVGLVPPPPPPVAVWHVAINGQTQGPFAPHQIQQGIATGQLTAKTPLWAPHLPGWTPAGDIPELQPLFARPVPPPPPPPPPA</sequence>
<evidence type="ECO:0000259" key="2">
    <source>
        <dbReference type="Pfam" id="PF13421"/>
    </source>
</evidence>
<evidence type="ECO:0000313" key="4">
    <source>
        <dbReference type="EMBL" id="HGT38936.1"/>
    </source>
</evidence>
<protein>
    <submittedName>
        <fullName evidence="4">SPFH domain-containing protein</fullName>
    </submittedName>
</protein>
<dbReference type="AlphaFoldDB" id="A0A7C4LKL8"/>
<dbReference type="InterPro" id="IPR033880">
    <property type="entry name" value="SPFH_YdjI"/>
</dbReference>
<feature type="domain" description="GYF" evidence="3">
    <location>
        <begin position="310"/>
        <end position="359"/>
    </location>
</feature>